<dbReference type="STRING" id="319236.BST91_08470"/>
<keyword evidence="2" id="KW-1185">Reference proteome</keyword>
<organism evidence="1 2">
    <name type="scientific">Nonlabens tegetincola</name>
    <dbReference type="NCBI Taxonomy" id="323273"/>
    <lineage>
        <taxon>Bacteria</taxon>
        <taxon>Pseudomonadati</taxon>
        <taxon>Bacteroidota</taxon>
        <taxon>Flavobacteriia</taxon>
        <taxon>Flavobacteriales</taxon>
        <taxon>Flavobacteriaceae</taxon>
        <taxon>Nonlabens</taxon>
    </lineage>
</organism>
<dbReference type="EMBL" id="BBML01000002">
    <property type="protein sequence ID" value="GAK96343.1"/>
    <property type="molecule type" value="Genomic_DNA"/>
</dbReference>
<dbReference type="AlphaFoldDB" id="A0A090Q3M8"/>
<comment type="caution">
    <text evidence="1">The sequence shown here is derived from an EMBL/GenBank/DDBJ whole genome shotgun (WGS) entry which is preliminary data.</text>
</comment>
<sequence>MLNTNLENMSYSKIKAPASIIDAVNEAVSYFPELYHTPIEFKFNNMVRKNFMQAQPKWISFLKRRKHRSYIILISKEFRVENEIFTVNEIPYDVLVGWLGHELGHVMDYRKRSSLGMLIFGIKYLYSSAHIQEVERTADEYAVRHGMGEHIIKTKNFILNHTSLSETYKNHMRKFYLSPEEILELINRYGDTGVKPTREELAPK</sequence>
<dbReference type="eggNOG" id="COG2856">
    <property type="taxonomic scope" value="Bacteria"/>
</dbReference>
<evidence type="ECO:0000313" key="2">
    <source>
        <dbReference type="Proteomes" id="UP000029221"/>
    </source>
</evidence>
<name>A0A090Q3M8_9FLAO</name>
<accession>A0A090Q3M8</accession>
<evidence type="ECO:0000313" key="1">
    <source>
        <dbReference type="EMBL" id="GAK96343.1"/>
    </source>
</evidence>
<dbReference type="Proteomes" id="UP000029221">
    <property type="component" value="Unassembled WGS sequence"/>
</dbReference>
<gene>
    <name evidence="1" type="ORF">JCM19294_1856</name>
</gene>
<protein>
    <submittedName>
        <fullName evidence="1">Uncharacterized protein</fullName>
    </submittedName>
</protein>
<proteinExistence type="predicted"/>
<reference evidence="1" key="1">
    <citation type="journal article" date="2014" name="Genome Announc.">
        <title>Draft Genome Sequences of Marine Flavobacterium Nonlabens Strains NR17, NR24, NR27, NR32, NR33, and Ara13.</title>
        <authorList>
            <person name="Nakanishi M."/>
            <person name="Meirelles P."/>
            <person name="Suzuki R."/>
            <person name="Takatani N."/>
            <person name="Mino S."/>
            <person name="Suda W."/>
            <person name="Oshima K."/>
            <person name="Hattori M."/>
            <person name="Ohkuma M."/>
            <person name="Hosokawa M."/>
            <person name="Miyashita K."/>
            <person name="Thompson F.L."/>
            <person name="Niwa A."/>
            <person name="Sawabe T."/>
            <person name="Sawabe T."/>
        </authorList>
    </citation>
    <scope>NUCLEOTIDE SEQUENCE [LARGE SCALE GENOMIC DNA]</scope>
    <source>
        <strain evidence="1">JCM 19294</strain>
    </source>
</reference>